<dbReference type="InterPro" id="IPR049221">
    <property type="entry name" value="DUF6869"/>
</dbReference>
<reference evidence="2 3" key="1">
    <citation type="submission" date="2016-10" db="EMBL/GenBank/DDBJ databases">
        <authorList>
            <person name="de Groot N.N."/>
        </authorList>
    </citation>
    <scope>NUCLEOTIDE SEQUENCE [LARGE SCALE GENOMIC DNA]</scope>
    <source>
        <strain evidence="2 3">CGMCC 1.9109</strain>
    </source>
</reference>
<keyword evidence="3" id="KW-1185">Reference proteome</keyword>
<dbReference type="OrthoDB" id="8481323at2"/>
<gene>
    <name evidence="2" type="ORF">SAMN04488071_3132</name>
</gene>
<proteinExistence type="predicted"/>
<evidence type="ECO:0000313" key="3">
    <source>
        <dbReference type="Proteomes" id="UP000183685"/>
    </source>
</evidence>
<dbReference type="AlphaFoldDB" id="A0A1G7DIM7"/>
<dbReference type="Proteomes" id="UP000183685">
    <property type="component" value="Unassembled WGS sequence"/>
</dbReference>
<evidence type="ECO:0000313" key="2">
    <source>
        <dbReference type="EMBL" id="SDE51427.1"/>
    </source>
</evidence>
<dbReference type="Pfam" id="PF21746">
    <property type="entry name" value="DUF6869"/>
    <property type="match status" value="1"/>
</dbReference>
<protein>
    <recommendedName>
        <fullName evidence="1">DUF6869 domain-containing protein</fullName>
    </recommendedName>
</protein>
<accession>A0A1G7DIM7</accession>
<sequence length="134" mass="14869">MTEEDIHQLAQDYMGYFTRGADAQQAQFRAVETLWRLCRDDAALGFKVIWEAVNLVEADNMKALAFLGTGPLEDLINFHGGEMLGRLIEAARENANFCVALSCVWRNAVSEQAWGTLDGALPEIRASHGRVQAL</sequence>
<dbReference type="EMBL" id="FNAK01000007">
    <property type="protein sequence ID" value="SDE51427.1"/>
    <property type="molecule type" value="Genomic_DNA"/>
</dbReference>
<name>A0A1G7DIM7_9PROT</name>
<organism evidence="2 3">
    <name type="scientific">Kordiimonas lacus</name>
    <dbReference type="NCBI Taxonomy" id="637679"/>
    <lineage>
        <taxon>Bacteria</taxon>
        <taxon>Pseudomonadati</taxon>
        <taxon>Pseudomonadota</taxon>
        <taxon>Alphaproteobacteria</taxon>
        <taxon>Kordiimonadales</taxon>
        <taxon>Kordiimonadaceae</taxon>
        <taxon>Kordiimonas</taxon>
    </lineage>
</organism>
<dbReference type="RefSeq" id="WP_068304903.1">
    <property type="nucleotide sequence ID" value="NZ_DAIOMO010000006.1"/>
</dbReference>
<feature type="domain" description="DUF6869" evidence="1">
    <location>
        <begin position="38"/>
        <end position="115"/>
    </location>
</feature>
<evidence type="ECO:0000259" key="1">
    <source>
        <dbReference type="Pfam" id="PF21746"/>
    </source>
</evidence>